<evidence type="ECO:0000313" key="1">
    <source>
        <dbReference type="EMBL" id="RPA81684.1"/>
    </source>
</evidence>
<gene>
    <name evidence="1" type="ORF">BJ508DRAFT_306297</name>
</gene>
<accession>A0A3N4IJ73</accession>
<evidence type="ECO:0000313" key="2">
    <source>
        <dbReference type="Proteomes" id="UP000275078"/>
    </source>
</evidence>
<proteinExistence type="predicted"/>
<dbReference type="EMBL" id="ML119677">
    <property type="protein sequence ID" value="RPA81684.1"/>
    <property type="molecule type" value="Genomic_DNA"/>
</dbReference>
<sequence>MGQNITGLHQTEGLDNMDDSDFSTPLTTRFSTYNCYAILSSRRKPRGFQARRWTRCESEVNRSSAPATNRRLKFCRGGSDSGCTDVYTGVDFHECFKFIVLGNDLRRHGVLRKTDRMEIGGEFEIDESDFYYFILKVGETPDIANSVLLYQRAKETALAAFEGDTIVDGTAAGMNLKKLNTVTSMRLFSPPTGHTNLILRCDFPITAWTRPLSIHYHDGTPDYWNHSLHEEHARPFCGCGNYLYVTPQIDWWDPEAEHEEWFRVRYCDGMKSSFCDEGWEWC</sequence>
<protein>
    <submittedName>
        <fullName evidence="1">Uncharacterized protein</fullName>
    </submittedName>
</protein>
<name>A0A3N4IJ73_ASCIM</name>
<reference evidence="1 2" key="1">
    <citation type="journal article" date="2018" name="Nat. Ecol. Evol.">
        <title>Pezizomycetes genomes reveal the molecular basis of ectomycorrhizal truffle lifestyle.</title>
        <authorList>
            <person name="Murat C."/>
            <person name="Payen T."/>
            <person name="Noel B."/>
            <person name="Kuo A."/>
            <person name="Morin E."/>
            <person name="Chen J."/>
            <person name="Kohler A."/>
            <person name="Krizsan K."/>
            <person name="Balestrini R."/>
            <person name="Da Silva C."/>
            <person name="Montanini B."/>
            <person name="Hainaut M."/>
            <person name="Levati E."/>
            <person name="Barry K.W."/>
            <person name="Belfiori B."/>
            <person name="Cichocki N."/>
            <person name="Clum A."/>
            <person name="Dockter R.B."/>
            <person name="Fauchery L."/>
            <person name="Guy J."/>
            <person name="Iotti M."/>
            <person name="Le Tacon F."/>
            <person name="Lindquist E.A."/>
            <person name="Lipzen A."/>
            <person name="Malagnac F."/>
            <person name="Mello A."/>
            <person name="Molinier V."/>
            <person name="Miyauchi S."/>
            <person name="Poulain J."/>
            <person name="Riccioni C."/>
            <person name="Rubini A."/>
            <person name="Sitrit Y."/>
            <person name="Splivallo R."/>
            <person name="Traeger S."/>
            <person name="Wang M."/>
            <person name="Zifcakova L."/>
            <person name="Wipf D."/>
            <person name="Zambonelli A."/>
            <person name="Paolocci F."/>
            <person name="Nowrousian M."/>
            <person name="Ottonello S."/>
            <person name="Baldrian P."/>
            <person name="Spatafora J.W."/>
            <person name="Henrissat B."/>
            <person name="Nagy L.G."/>
            <person name="Aury J.M."/>
            <person name="Wincker P."/>
            <person name="Grigoriev I.V."/>
            <person name="Bonfante P."/>
            <person name="Martin F.M."/>
        </authorList>
    </citation>
    <scope>NUCLEOTIDE SEQUENCE [LARGE SCALE GENOMIC DNA]</scope>
    <source>
        <strain evidence="1 2">RN42</strain>
    </source>
</reference>
<organism evidence="1 2">
    <name type="scientific">Ascobolus immersus RN42</name>
    <dbReference type="NCBI Taxonomy" id="1160509"/>
    <lineage>
        <taxon>Eukaryota</taxon>
        <taxon>Fungi</taxon>
        <taxon>Dikarya</taxon>
        <taxon>Ascomycota</taxon>
        <taxon>Pezizomycotina</taxon>
        <taxon>Pezizomycetes</taxon>
        <taxon>Pezizales</taxon>
        <taxon>Ascobolaceae</taxon>
        <taxon>Ascobolus</taxon>
    </lineage>
</organism>
<dbReference type="Proteomes" id="UP000275078">
    <property type="component" value="Unassembled WGS sequence"/>
</dbReference>
<dbReference type="AlphaFoldDB" id="A0A3N4IJ73"/>
<keyword evidence="2" id="KW-1185">Reference proteome</keyword>